<protein>
    <submittedName>
        <fullName evidence="3">Putative glycosyltransferase</fullName>
    </submittedName>
</protein>
<dbReference type="RefSeq" id="WP_037498326.1">
    <property type="nucleotide sequence ID" value="NZ_JJMU01000029.1"/>
</dbReference>
<name>A0A0B8T752_9SPHI</name>
<keyword evidence="4" id="KW-1185">Reference proteome</keyword>
<comment type="caution">
    <text evidence="3">The sequence shown here is derived from an EMBL/GenBank/DDBJ whole genome shotgun (WGS) entry which is preliminary data.</text>
</comment>
<evidence type="ECO:0000259" key="1">
    <source>
        <dbReference type="Pfam" id="PF00534"/>
    </source>
</evidence>
<dbReference type="Pfam" id="PF00534">
    <property type="entry name" value="Glycos_transf_1"/>
    <property type="match status" value="1"/>
</dbReference>
<dbReference type="eggNOG" id="COG0438">
    <property type="taxonomic scope" value="Bacteria"/>
</dbReference>
<organism evidence="3 4">
    <name type="scientific">Sphingobacterium deserti</name>
    <dbReference type="NCBI Taxonomy" id="1229276"/>
    <lineage>
        <taxon>Bacteria</taxon>
        <taxon>Pseudomonadati</taxon>
        <taxon>Bacteroidota</taxon>
        <taxon>Sphingobacteriia</taxon>
        <taxon>Sphingobacteriales</taxon>
        <taxon>Sphingobacteriaceae</taxon>
        <taxon>Sphingobacterium</taxon>
    </lineage>
</organism>
<dbReference type="Pfam" id="PF13439">
    <property type="entry name" value="Glyco_transf_4"/>
    <property type="match status" value="1"/>
</dbReference>
<evidence type="ECO:0000313" key="3">
    <source>
        <dbReference type="EMBL" id="KGE14159.1"/>
    </source>
</evidence>
<dbReference type="PATRIC" id="fig|1229276.3.peg.2050"/>
<dbReference type="PANTHER" id="PTHR12526:SF630">
    <property type="entry name" value="GLYCOSYLTRANSFERASE"/>
    <property type="match status" value="1"/>
</dbReference>
<dbReference type="InterPro" id="IPR028098">
    <property type="entry name" value="Glyco_trans_4-like_N"/>
</dbReference>
<proteinExistence type="predicted"/>
<feature type="domain" description="Glycosyltransferase subfamily 4-like N-terminal" evidence="2">
    <location>
        <begin position="14"/>
        <end position="184"/>
    </location>
</feature>
<dbReference type="CDD" id="cd03820">
    <property type="entry name" value="GT4_AmsD-like"/>
    <property type="match status" value="1"/>
</dbReference>
<sequence>MKIVYCIAATSNSGGMERVLTNKANYFAKLGFDVHIVTTDQRGMASFFDLDPRVQQHDLGINYVLNNGRGLLEKLFSYRVKQRQHHQRLDQLLHQLQPDITVSMFDHEVSFLYKIGDGSRKIVEIHFSRFKRLQYGRRGIWGFIDQWRSKQDVSFAKRYERFVVLTQEDKGYWGALPNIRVIPNANSFVPTSVSDLTSQQVIAVGRYDYQKRFEDLVYAWKEVKATCPGWSLNIFGHGPLRDSLQRQIQSSGLQDVVKLREPVKNIEGQYVQHALLAMTSRYEGLPMALLEAQACGLPLVAYACKCGPRDIISDGENGFLINEGDTSGLAKHIIQLIEDDTLRKKMGQEAKRLSLQYAEEVVMKYWLDLFDELHVKA</sequence>
<dbReference type="STRING" id="1229276.DI53_1989"/>
<dbReference type="SUPFAM" id="SSF53756">
    <property type="entry name" value="UDP-Glycosyltransferase/glycogen phosphorylase"/>
    <property type="match status" value="1"/>
</dbReference>
<dbReference type="InterPro" id="IPR001296">
    <property type="entry name" value="Glyco_trans_1"/>
</dbReference>
<keyword evidence="3" id="KW-0808">Transferase</keyword>
<evidence type="ECO:0000259" key="2">
    <source>
        <dbReference type="Pfam" id="PF13439"/>
    </source>
</evidence>
<reference evidence="4" key="1">
    <citation type="submission" date="2014-04" db="EMBL/GenBank/DDBJ databases">
        <title>Whole-Genome optical mapping and complete genome sequence of Sphingobacterium deserti sp. nov., a new spaces isolated from desert in the west of China.</title>
        <authorList>
            <person name="Teng C."/>
            <person name="Zhou Z."/>
            <person name="Li X."/>
            <person name="Chen M."/>
            <person name="Lin M."/>
            <person name="Wang L."/>
            <person name="Su S."/>
            <person name="Zhang C."/>
            <person name="Zhang W."/>
        </authorList>
    </citation>
    <scope>NUCLEOTIDE SEQUENCE [LARGE SCALE GENOMIC DNA]</scope>
    <source>
        <strain evidence="4">ACCC05744</strain>
    </source>
</reference>
<dbReference type="OrthoDB" id="9811239at2"/>
<evidence type="ECO:0000313" key="4">
    <source>
        <dbReference type="Proteomes" id="UP000031802"/>
    </source>
</evidence>
<dbReference type="EMBL" id="JJMU01000029">
    <property type="protein sequence ID" value="KGE14159.1"/>
    <property type="molecule type" value="Genomic_DNA"/>
</dbReference>
<gene>
    <name evidence="3" type="ORF">DI53_1989</name>
</gene>
<dbReference type="Proteomes" id="UP000031802">
    <property type="component" value="Unassembled WGS sequence"/>
</dbReference>
<dbReference type="Gene3D" id="3.40.50.2000">
    <property type="entry name" value="Glycogen Phosphorylase B"/>
    <property type="match status" value="2"/>
</dbReference>
<dbReference type="PANTHER" id="PTHR12526">
    <property type="entry name" value="GLYCOSYLTRANSFERASE"/>
    <property type="match status" value="1"/>
</dbReference>
<dbReference type="GO" id="GO:0016757">
    <property type="term" value="F:glycosyltransferase activity"/>
    <property type="evidence" value="ECO:0007669"/>
    <property type="project" value="InterPro"/>
</dbReference>
<accession>A0A0B8T752</accession>
<dbReference type="AlphaFoldDB" id="A0A0B8T752"/>
<feature type="domain" description="Glycosyl transferase family 1" evidence="1">
    <location>
        <begin position="195"/>
        <end position="352"/>
    </location>
</feature>
<reference evidence="3 4" key="2">
    <citation type="journal article" date="2015" name="PLoS ONE">
        <title>Whole-Genome Optical Mapping and Finished Genome Sequence of Sphingobacterium deserti sp. nov., a New Species Isolated from the Western Desert of China.</title>
        <authorList>
            <person name="Teng C."/>
            <person name="Zhou Z."/>
            <person name="Molnar I."/>
            <person name="Li X."/>
            <person name="Tang R."/>
            <person name="Chen M."/>
            <person name="Wang L."/>
            <person name="Su S."/>
            <person name="Zhang W."/>
            <person name="Lin M."/>
        </authorList>
    </citation>
    <scope>NUCLEOTIDE SEQUENCE [LARGE SCALE GENOMIC DNA]</scope>
    <source>
        <strain evidence="4">ACCC05744</strain>
    </source>
</reference>